<feature type="compositionally biased region" description="Basic residues" evidence="1">
    <location>
        <begin position="30"/>
        <end position="40"/>
    </location>
</feature>
<evidence type="ECO:0000313" key="2">
    <source>
        <dbReference type="EMBL" id="WDH82588.1"/>
    </source>
</evidence>
<accession>A0AAX3MYY6</accession>
<evidence type="ECO:0000256" key="1">
    <source>
        <dbReference type="SAM" id="MobiDB-lite"/>
    </source>
</evidence>
<dbReference type="RefSeq" id="WP_238546422.1">
    <property type="nucleotide sequence ID" value="NZ_CP118101.1"/>
</dbReference>
<dbReference type="Pfam" id="PF22116">
    <property type="entry name" value="DUF6944"/>
    <property type="match status" value="1"/>
</dbReference>
<feature type="region of interest" description="Disordered" evidence="1">
    <location>
        <begin position="1"/>
        <end position="52"/>
    </location>
</feature>
<dbReference type="Proteomes" id="UP001220962">
    <property type="component" value="Chromosome"/>
</dbReference>
<name>A0AAX3MYY6_9BACL</name>
<sequence length="154" mass="17286">MPAKRQQQKRLERRQLPQQKKQLPQPNKRNNSKKSPRKRQQGQQNQANEQSEQIQQDINVQLAIYTWLQAIGTNITAIGQTKILSRSTEVQDEGQNLVVIGNIIQSIANAVQTELTLQQTPFVTNKSANNWNAFGSLLQSIGNSIQAIATEASD</sequence>
<feature type="compositionally biased region" description="Low complexity" evidence="1">
    <location>
        <begin position="41"/>
        <end position="52"/>
    </location>
</feature>
<feature type="compositionally biased region" description="Low complexity" evidence="1">
    <location>
        <begin position="16"/>
        <end position="29"/>
    </location>
</feature>
<organism evidence="2 3">
    <name type="scientific">Paenibacillus urinalis</name>
    <dbReference type="NCBI Taxonomy" id="521520"/>
    <lineage>
        <taxon>Bacteria</taxon>
        <taxon>Bacillati</taxon>
        <taxon>Bacillota</taxon>
        <taxon>Bacilli</taxon>
        <taxon>Bacillales</taxon>
        <taxon>Paenibacillaceae</taxon>
        <taxon>Paenibacillus</taxon>
    </lineage>
</organism>
<reference evidence="2" key="1">
    <citation type="submission" date="2023-02" db="EMBL/GenBank/DDBJ databases">
        <title>Pathogen: clinical or host-associated sample.</title>
        <authorList>
            <person name="Hergert J."/>
            <person name="Casey R."/>
            <person name="Wagner J."/>
            <person name="Young E.L."/>
            <person name="Oakeson K.F."/>
        </authorList>
    </citation>
    <scope>NUCLEOTIDE SEQUENCE</scope>
    <source>
        <strain evidence="2">2022CK-00830</strain>
    </source>
</reference>
<protein>
    <submittedName>
        <fullName evidence="2">Uncharacterized protein</fullName>
    </submittedName>
</protein>
<dbReference type="EMBL" id="CP118101">
    <property type="protein sequence ID" value="WDH82588.1"/>
    <property type="molecule type" value="Genomic_DNA"/>
</dbReference>
<dbReference type="AlphaFoldDB" id="A0AAX3MYY6"/>
<gene>
    <name evidence="2" type="ORF">PUW23_24615</name>
</gene>
<evidence type="ECO:0000313" key="3">
    <source>
        <dbReference type="Proteomes" id="UP001220962"/>
    </source>
</evidence>
<proteinExistence type="predicted"/>
<dbReference type="InterPro" id="IPR054224">
    <property type="entry name" value="DUF6944"/>
</dbReference>